<evidence type="ECO:0000313" key="2">
    <source>
        <dbReference type="Proteomes" id="UP000254326"/>
    </source>
</evidence>
<accession>A0A370U539</accession>
<dbReference type="EMBL" id="QKRA01000013">
    <property type="protein sequence ID" value="RDL42873.1"/>
    <property type="molecule type" value="Genomic_DNA"/>
</dbReference>
<dbReference type="RefSeq" id="WP_115469447.1">
    <property type="nucleotide sequence ID" value="NZ_QKRA01000013.1"/>
</dbReference>
<dbReference type="AlphaFoldDB" id="A0A370U539"/>
<protein>
    <submittedName>
        <fullName evidence="1">Uncharacterized protein</fullName>
    </submittedName>
</protein>
<gene>
    <name evidence="1" type="ORF">DN730_17585</name>
</gene>
<keyword evidence="2" id="KW-1185">Reference proteome</keyword>
<sequence length="136" mass="15790">MTDLQQISINQQLLNKRHEELIQSIKHLINTFAGEEKRLKLDSNVRCLIACRELQKLLLPSSEPSWLVNLINWSQWYSENYHLADANSILLMYIVELKSEAENFAFSLPSSPAQIASESLTERQDFNLLLKRFLSN</sequence>
<proteinExistence type="predicted"/>
<evidence type="ECO:0000313" key="1">
    <source>
        <dbReference type="EMBL" id="RDL42873.1"/>
    </source>
</evidence>
<organism evidence="1 2">
    <name type="scientific">Marinomonas piezotolerans</name>
    <dbReference type="NCBI Taxonomy" id="2213058"/>
    <lineage>
        <taxon>Bacteria</taxon>
        <taxon>Pseudomonadati</taxon>
        <taxon>Pseudomonadota</taxon>
        <taxon>Gammaproteobacteria</taxon>
        <taxon>Oceanospirillales</taxon>
        <taxon>Oceanospirillaceae</taxon>
        <taxon>Marinomonas</taxon>
    </lineage>
</organism>
<dbReference type="Proteomes" id="UP000254326">
    <property type="component" value="Unassembled WGS sequence"/>
</dbReference>
<comment type="caution">
    <text evidence="1">The sequence shown here is derived from an EMBL/GenBank/DDBJ whole genome shotgun (WGS) entry which is preliminary data.</text>
</comment>
<reference evidence="1 2" key="1">
    <citation type="submission" date="2018-06" db="EMBL/GenBank/DDBJ databases">
        <title>Marinomonas sp. YLB-05 draft genome sequence.</title>
        <authorList>
            <person name="Yu L."/>
            <person name="Tang X."/>
        </authorList>
    </citation>
    <scope>NUCLEOTIDE SEQUENCE [LARGE SCALE GENOMIC DNA]</scope>
    <source>
        <strain evidence="1 2">YLB-05</strain>
    </source>
</reference>
<name>A0A370U539_9GAMM</name>